<dbReference type="Proteomes" id="UP000005801">
    <property type="component" value="Unassembled WGS sequence"/>
</dbReference>
<evidence type="ECO:0000313" key="1">
    <source>
        <dbReference type="EMBL" id="EDM74103.1"/>
    </source>
</evidence>
<comment type="caution">
    <text evidence="1">The sequence shown here is derived from an EMBL/GenBank/DDBJ whole genome shotgun (WGS) entry which is preliminary data.</text>
</comment>
<reference evidence="1 2" key="1">
    <citation type="submission" date="2007-06" db="EMBL/GenBank/DDBJ databases">
        <authorList>
            <person name="Shimkets L."/>
            <person name="Ferriera S."/>
            <person name="Johnson J."/>
            <person name="Kravitz S."/>
            <person name="Beeson K."/>
            <person name="Sutton G."/>
            <person name="Rogers Y.-H."/>
            <person name="Friedman R."/>
            <person name="Frazier M."/>
            <person name="Venter J.C."/>
        </authorList>
    </citation>
    <scope>NUCLEOTIDE SEQUENCE [LARGE SCALE GENOMIC DNA]</scope>
    <source>
        <strain evidence="1 2">SIR-1</strain>
    </source>
</reference>
<dbReference type="STRING" id="391625.PPSIR1_16225"/>
<dbReference type="EMBL" id="ABCS01000149">
    <property type="protein sequence ID" value="EDM74103.1"/>
    <property type="molecule type" value="Genomic_DNA"/>
</dbReference>
<proteinExistence type="predicted"/>
<dbReference type="AlphaFoldDB" id="A6GJ65"/>
<organism evidence="1 2">
    <name type="scientific">Plesiocystis pacifica SIR-1</name>
    <dbReference type="NCBI Taxonomy" id="391625"/>
    <lineage>
        <taxon>Bacteria</taxon>
        <taxon>Pseudomonadati</taxon>
        <taxon>Myxococcota</taxon>
        <taxon>Polyangia</taxon>
        <taxon>Nannocystales</taxon>
        <taxon>Nannocystaceae</taxon>
        <taxon>Plesiocystis</taxon>
    </lineage>
</organism>
<evidence type="ECO:0000313" key="2">
    <source>
        <dbReference type="Proteomes" id="UP000005801"/>
    </source>
</evidence>
<gene>
    <name evidence="1" type="ORF">PPSIR1_16225</name>
</gene>
<keyword evidence="2" id="KW-1185">Reference proteome</keyword>
<sequence>MVERIKAAASGSAAASGLDPAAVQALIKITEEVVEAVVWEVVPDLAEELINQKIPR</sequence>
<accession>A6GJ65</accession>
<protein>
    <submittedName>
        <fullName evidence="1">Uncharacterized protein</fullName>
    </submittedName>
</protein>
<name>A6GJ65_9BACT</name>